<protein>
    <submittedName>
        <fullName evidence="1">Uncharacterized protein</fullName>
    </submittedName>
</protein>
<dbReference type="AlphaFoldDB" id="A0A858BVR1"/>
<evidence type="ECO:0000313" key="1">
    <source>
        <dbReference type="EMBL" id="QIB69512.1"/>
    </source>
</evidence>
<sequence length="212" mass="24640">MSIREQEDMLFKTMKAVEPKLVTDGVVEESSYLLAKYKIVFVLKEVNGGENWDLREFLRGGGRSQTWDNVARWTEGLLNLEQNIQWEDLEQNNEQRRNTYLKKICALNLKKTSGSYTADHKIVALAAQTGRNYLKQQFSFYNADIVVCCGTEKPFLECIYEDSHIEWKRTSRGIWYTVTDRIIIAFAHPASRTKDCFLYYALIDAVREILMG</sequence>
<dbReference type="KEGG" id="abut:Ami103574_09300"/>
<reference evidence="1 2" key="1">
    <citation type="submission" date="2020-02" db="EMBL/GenBank/DDBJ databases">
        <authorList>
            <person name="Kim Y.B."/>
            <person name="Roh S.W."/>
        </authorList>
    </citation>
    <scope>NUCLEOTIDE SEQUENCE [LARGE SCALE GENOMIC DNA]</scope>
    <source>
        <strain evidence="1 2">DSM 103574</strain>
    </source>
</reference>
<proteinExistence type="predicted"/>
<dbReference type="Proteomes" id="UP000466848">
    <property type="component" value="Chromosome"/>
</dbReference>
<dbReference type="EMBL" id="CP048649">
    <property type="protein sequence ID" value="QIB69512.1"/>
    <property type="molecule type" value="Genomic_DNA"/>
</dbReference>
<organism evidence="1 2">
    <name type="scientific">Aminipila butyrica</name>
    <dbReference type="NCBI Taxonomy" id="433296"/>
    <lineage>
        <taxon>Bacteria</taxon>
        <taxon>Bacillati</taxon>
        <taxon>Bacillota</taxon>
        <taxon>Clostridia</taxon>
        <taxon>Peptostreptococcales</taxon>
        <taxon>Anaerovoracaceae</taxon>
        <taxon>Aminipila</taxon>
    </lineage>
</organism>
<accession>A0A858BVR1</accession>
<name>A0A858BVR1_9FIRM</name>
<evidence type="ECO:0000313" key="2">
    <source>
        <dbReference type="Proteomes" id="UP000466848"/>
    </source>
</evidence>
<gene>
    <name evidence="1" type="ORF">Ami103574_09300</name>
</gene>
<keyword evidence="2" id="KW-1185">Reference proteome</keyword>
<dbReference type="RefSeq" id="WP_163066755.1">
    <property type="nucleotide sequence ID" value="NZ_CP048649.1"/>
</dbReference>